<sequence>MSSLGGELIEKDVKSTSTQELQKVTPDSSLKNNLDRLTIETLRSLCSAKGLPETGNKKDLAEHFATKITNKIKGKETTNMDDSWQSDEERYINQYANNLRKDFQRKEIGEQDQFEYEEWRKVEKLLDEALTSKSWDQVMKTQEITYTRAYMLRIGPTTYQGFNHTPLTYQQMDDFRKTSKKSGRSTSVVCFICEEQKDIEFVSAVRIKYL</sequence>
<gene>
    <name evidence="3" type="ORF">RFULGI_LOCUS5967</name>
</gene>
<dbReference type="InterPro" id="IPR003034">
    <property type="entry name" value="SAP_dom"/>
</dbReference>
<feature type="region of interest" description="Disordered" evidence="1">
    <location>
        <begin position="1"/>
        <end position="30"/>
    </location>
</feature>
<evidence type="ECO:0000313" key="3">
    <source>
        <dbReference type="EMBL" id="CAG8584053.1"/>
    </source>
</evidence>
<dbReference type="PROSITE" id="PS50800">
    <property type="entry name" value="SAP"/>
    <property type="match status" value="1"/>
</dbReference>
<feature type="compositionally biased region" description="Polar residues" evidence="1">
    <location>
        <begin position="15"/>
        <end position="30"/>
    </location>
</feature>
<evidence type="ECO:0000259" key="2">
    <source>
        <dbReference type="PROSITE" id="PS50800"/>
    </source>
</evidence>
<dbReference type="AlphaFoldDB" id="A0A9N9G860"/>
<dbReference type="Gene3D" id="1.10.720.30">
    <property type="entry name" value="SAP domain"/>
    <property type="match status" value="1"/>
</dbReference>
<accession>A0A9N9G860</accession>
<name>A0A9N9G860_9GLOM</name>
<keyword evidence="4" id="KW-1185">Reference proteome</keyword>
<protein>
    <submittedName>
        <fullName evidence="3">13526_t:CDS:1</fullName>
    </submittedName>
</protein>
<proteinExistence type="predicted"/>
<evidence type="ECO:0000256" key="1">
    <source>
        <dbReference type="SAM" id="MobiDB-lite"/>
    </source>
</evidence>
<organism evidence="3 4">
    <name type="scientific">Racocetra fulgida</name>
    <dbReference type="NCBI Taxonomy" id="60492"/>
    <lineage>
        <taxon>Eukaryota</taxon>
        <taxon>Fungi</taxon>
        <taxon>Fungi incertae sedis</taxon>
        <taxon>Mucoromycota</taxon>
        <taxon>Glomeromycotina</taxon>
        <taxon>Glomeromycetes</taxon>
        <taxon>Diversisporales</taxon>
        <taxon>Gigasporaceae</taxon>
        <taxon>Racocetra</taxon>
    </lineage>
</organism>
<dbReference type="Proteomes" id="UP000789396">
    <property type="component" value="Unassembled WGS sequence"/>
</dbReference>
<dbReference type="EMBL" id="CAJVPZ010007268">
    <property type="protein sequence ID" value="CAG8584053.1"/>
    <property type="molecule type" value="Genomic_DNA"/>
</dbReference>
<evidence type="ECO:0000313" key="4">
    <source>
        <dbReference type="Proteomes" id="UP000789396"/>
    </source>
</evidence>
<dbReference type="InterPro" id="IPR036361">
    <property type="entry name" value="SAP_dom_sf"/>
</dbReference>
<comment type="caution">
    <text evidence="3">The sequence shown here is derived from an EMBL/GenBank/DDBJ whole genome shotgun (WGS) entry which is preliminary data.</text>
</comment>
<dbReference type="SUPFAM" id="SSF68906">
    <property type="entry name" value="SAP domain"/>
    <property type="match status" value="1"/>
</dbReference>
<feature type="domain" description="SAP" evidence="2">
    <location>
        <begin position="34"/>
        <end position="68"/>
    </location>
</feature>
<dbReference type="OrthoDB" id="2445951at2759"/>
<reference evidence="3" key="1">
    <citation type="submission" date="2021-06" db="EMBL/GenBank/DDBJ databases">
        <authorList>
            <person name="Kallberg Y."/>
            <person name="Tangrot J."/>
            <person name="Rosling A."/>
        </authorList>
    </citation>
    <scope>NUCLEOTIDE SEQUENCE</scope>
    <source>
        <strain evidence="3">IN212</strain>
    </source>
</reference>